<feature type="domain" description="Concentrative nucleoside transporter C-terminal" evidence="9">
    <location>
        <begin position="291"/>
        <end position="498"/>
    </location>
</feature>
<feature type="transmembrane region" description="Helical" evidence="7">
    <location>
        <begin position="120"/>
        <end position="138"/>
    </location>
</feature>
<name>A0A5B8XUB8_9DELT</name>
<gene>
    <name evidence="11" type="ORF">FRD01_18395</name>
</gene>
<feature type="transmembrane region" description="Helical" evidence="7">
    <location>
        <begin position="179"/>
        <end position="203"/>
    </location>
</feature>
<dbReference type="Pfam" id="PF07670">
    <property type="entry name" value="Gate"/>
    <property type="match status" value="1"/>
</dbReference>
<feature type="transmembrane region" description="Helical" evidence="7">
    <location>
        <begin position="478"/>
        <end position="500"/>
    </location>
</feature>
<keyword evidence="6 7" id="KW-0472">Membrane</keyword>
<dbReference type="InterPro" id="IPR011657">
    <property type="entry name" value="CNT_C_dom"/>
</dbReference>
<dbReference type="InterPro" id="IPR008276">
    <property type="entry name" value="C_nuclsd_transpt"/>
</dbReference>
<evidence type="ECO:0000259" key="10">
    <source>
        <dbReference type="Pfam" id="PF07670"/>
    </source>
</evidence>
<dbReference type="EMBL" id="CP042467">
    <property type="protein sequence ID" value="QED29175.1"/>
    <property type="molecule type" value="Genomic_DNA"/>
</dbReference>
<feature type="transmembrane region" description="Helical" evidence="7">
    <location>
        <begin position="384"/>
        <end position="401"/>
    </location>
</feature>
<evidence type="ECO:0000256" key="4">
    <source>
        <dbReference type="ARBA" id="ARBA00022692"/>
    </source>
</evidence>
<dbReference type="GO" id="GO:0005886">
    <property type="term" value="C:plasma membrane"/>
    <property type="evidence" value="ECO:0007669"/>
    <property type="project" value="UniProtKB-SubCell"/>
</dbReference>
<feature type="transmembrane region" description="Helical" evidence="7">
    <location>
        <begin position="150"/>
        <end position="167"/>
    </location>
</feature>
<evidence type="ECO:0000256" key="7">
    <source>
        <dbReference type="SAM" id="Phobius"/>
    </source>
</evidence>
<evidence type="ECO:0000256" key="5">
    <source>
        <dbReference type="ARBA" id="ARBA00022989"/>
    </source>
</evidence>
<dbReference type="GO" id="GO:0005337">
    <property type="term" value="F:nucleoside transmembrane transporter activity"/>
    <property type="evidence" value="ECO:0007669"/>
    <property type="project" value="InterPro"/>
</dbReference>
<dbReference type="AlphaFoldDB" id="A0A5B8XUB8"/>
<evidence type="ECO:0000259" key="8">
    <source>
        <dbReference type="Pfam" id="PF01773"/>
    </source>
</evidence>
<keyword evidence="12" id="KW-1185">Reference proteome</keyword>
<keyword evidence="5 7" id="KW-1133">Transmembrane helix</keyword>
<evidence type="ECO:0000256" key="2">
    <source>
        <dbReference type="ARBA" id="ARBA00009033"/>
    </source>
</evidence>
<evidence type="ECO:0000259" key="9">
    <source>
        <dbReference type="Pfam" id="PF07662"/>
    </source>
</evidence>
<dbReference type="InterPro" id="IPR011642">
    <property type="entry name" value="Gate_dom"/>
</dbReference>
<evidence type="ECO:0000256" key="3">
    <source>
        <dbReference type="ARBA" id="ARBA00022475"/>
    </source>
</evidence>
<dbReference type="OrthoDB" id="9766455at2"/>
<dbReference type="Pfam" id="PF07662">
    <property type="entry name" value="Nucleos_tra2_C"/>
    <property type="match status" value="1"/>
</dbReference>
<dbReference type="KEGG" id="bbae:FRD01_18395"/>
<keyword evidence="3" id="KW-1003">Cell membrane</keyword>
<organism evidence="11 12">
    <name type="scientific">Microvenator marinus</name>
    <dbReference type="NCBI Taxonomy" id="2600177"/>
    <lineage>
        <taxon>Bacteria</taxon>
        <taxon>Deltaproteobacteria</taxon>
        <taxon>Bradymonadales</taxon>
        <taxon>Microvenatoraceae</taxon>
        <taxon>Microvenator</taxon>
    </lineage>
</organism>
<dbReference type="Pfam" id="PF01773">
    <property type="entry name" value="Nucleos_tra2_N"/>
    <property type="match status" value="1"/>
</dbReference>
<comment type="subcellular location">
    <subcellularLocation>
        <location evidence="1">Cell membrane</location>
        <topology evidence="1">Multi-pass membrane protein</topology>
    </subcellularLocation>
</comment>
<dbReference type="RefSeq" id="WP_146962324.1">
    <property type="nucleotide sequence ID" value="NZ_CP042467.1"/>
</dbReference>
<accession>A0A5B8XUB8</accession>
<proteinExistence type="inferred from homology"/>
<evidence type="ECO:0000313" key="12">
    <source>
        <dbReference type="Proteomes" id="UP000321595"/>
    </source>
</evidence>
<feature type="domain" description="Concentrative nucleoside transporter N-terminal" evidence="8">
    <location>
        <begin position="97"/>
        <end position="169"/>
    </location>
</feature>
<dbReference type="GO" id="GO:0015293">
    <property type="term" value="F:symporter activity"/>
    <property type="evidence" value="ECO:0007669"/>
    <property type="project" value="TreeGrafter"/>
</dbReference>
<feature type="transmembrane region" description="Helical" evidence="7">
    <location>
        <begin position="441"/>
        <end position="466"/>
    </location>
</feature>
<feature type="domain" description="Nucleoside transporter/FeoB GTPase Gate" evidence="10">
    <location>
        <begin position="185"/>
        <end position="282"/>
    </location>
</feature>
<comment type="similarity">
    <text evidence="2">Belongs to the concentrative nucleoside transporter (CNT) (TC 2.A.41) family.</text>
</comment>
<feature type="transmembrane region" description="Helical" evidence="7">
    <location>
        <begin position="292"/>
        <end position="311"/>
    </location>
</feature>
<protein>
    <submittedName>
        <fullName evidence="11">NupC/NupG family nucleoside CNT transporter</fullName>
    </submittedName>
</protein>
<dbReference type="InterPro" id="IPR002668">
    <property type="entry name" value="CNT_N_dom"/>
</dbReference>
<dbReference type="PANTHER" id="PTHR10590:SF4">
    <property type="entry name" value="SOLUTE CARRIER FAMILY 28 MEMBER 3"/>
    <property type="match status" value="1"/>
</dbReference>
<feature type="transmembrane region" description="Helical" evidence="7">
    <location>
        <begin position="89"/>
        <end position="108"/>
    </location>
</feature>
<evidence type="ECO:0000256" key="1">
    <source>
        <dbReference type="ARBA" id="ARBA00004651"/>
    </source>
</evidence>
<feature type="transmembrane region" description="Helical" evidence="7">
    <location>
        <begin position="258"/>
        <end position="280"/>
    </location>
</feature>
<evidence type="ECO:0000256" key="6">
    <source>
        <dbReference type="ARBA" id="ARBA00023136"/>
    </source>
</evidence>
<sequence>MYASSRFSKNRYAQCAAWIVALFSVFVIFTGYLISPNDVSAQNETEAPVEAKVDAPAADTDNAKVAPEAKADAQPILKRKIGEGEKSSVLERAISFLGLAFFIFIAWLMSTNRKAISWKLVGWGVGLQITFALAIFFVPGGEWAFEQATRGVNALLGFTNVGSDFIFKSFVTNQWEPALVNFGFAVLPTIIFFSSLMTILYHIGVMHKIVAGFAWVMEKVMGTSGAESLSAAANIFVGQTEAPLVVKPYVDDMTVSELMTVMTGGFATVAGGVMAIYVGMLQSSFPNIAGHLIAASVMSAPAALVIGKIMIPETETPKTMGGVKMTLEKEDVNVLDAASRGAAEGLKLALNVGAMLLAFIALVAMVNGIIALPQGEDPLTLQVLLGYLFSPIAWIMGVPWVDAVHVGKLLGIKMVLNELVGYAELQMMLNDPNIVLKDRSVIIATYALCGFANFGSIGIQLGGIGGIAPSRKHDLAKIAFKAMIGGTIAACMTATIAGILN</sequence>
<feature type="transmembrane region" description="Helical" evidence="7">
    <location>
        <begin position="12"/>
        <end position="34"/>
    </location>
</feature>
<evidence type="ECO:0000313" key="11">
    <source>
        <dbReference type="EMBL" id="QED29175.1"/>
    </source>
</evidence>
<feature type="transmembrane region" description="Helical" evidence="7">
    <location>
        <begin position="348"/>
        <end position="372"/>
    </location>
</feature>
<keyword evidence="4 7" id="KW-0812">Transmembrane</keyword>
<dbReference type="Proteomes" id="UP000321595">
    <property type="component" value="Chromosome"/>
</dbReference>
<dbReference type="PANTHER" id="PTHR10590">
    <property type="entry name" value="SODIUM/NUCLEOSIDE COTRANSPORTER"/>
    <property type="match status" value="1"/>
</dbReference>
<reference evidence="11 12" key="1">
    <citation type="submission" date="2019-08" db="EMBL/GenBank/DDBJ databases">
        <authorList>
            <person name="Liang Q."/>
        </authorList>
    </citation>
    <scope>NUCLEOTIDE SEQUENCE [LARGE SCALE GENOMIC DNA]</scope>
    <source>
        <strain evidence="11 12">V1718</strain>
    </source>
</reference>